<feature type="coiled-coil region" evidence="1">
    <location>
        <begin position="522"/>
        <end position="550"/>
    </location>
</feature>
<name>A0A073HYU7_9SPIT</name>
<protein>
    <submittedName>
        <fullName evidence="2">Uncharacterized protein</fullName>
    </submittedName>
</protein>
<accession>A0A073HYU7</accession>
<dbReference type="EMBL" id="ARYC01012155">
    <property type="protein sequence ID" value="KEJ82604.1"/>
    <property type="molecule type" value="Genomic_DNA"/>
</dbReference>
<comment type="caution">
    <text evidence="2">The sequence shown here is derived from an EMBL/GenBank/DDBJ whole genome shotgun (WGS) entry which is preliminary data.</text>
</comment>
<evidence type="ECO:0000256" key="1">
    <source>
        <dbReference type="SAM" id="Coils"/>
    </source>
</evidence>
<keyword evidence="1" id="KW-0175">Coiled coil</keyword>
<proteinExistence type="predicted"/>
<keyword evidence="3" id="KW-1185">Reference proteome</keyword>
<organism evidence="2 3">
    <name type="scientific">Oxytricha trifallax</name>
    <dbReference type="NCBI Taxonomy" id="1172189"/>
    <lineage>
        <taxon>Eukaryota</taxon>
        <taxon>Sar</taxon>
        <taxon>Alveolata</taxon>
        <taxon>Ciliophora</taxon>
        <taxon>Intramacronucleata</taxon>
        <taxon>Spirotrichea</taxon>
        <taxon>Stichotrichia</taxon>
        <taxon>Sporadotrichida</taxon>
        <taxon>Oxytrichidae</taxon>
        <taxon>Oxytrichinae</taxon>
        <taxon>Oxytricha</taxon>
    </lineage>
</organism>
<evidence type="ECO:0000313" key="2">
    <source>
        <dbReference type="EMBL" id="KEJ82604.1"/>
    </source>
</evidence>
<dbReference type="Proteomes" id="UP000053232">
    <property type="component" value="Unassembled WGS sequence"/>
</dbReference>
<reference evidence="3" key="1">
    <citation type="journal article" date="2014" name="Cell">
        <title>The Architecture of a Scrambled Genome Reveals Massive Levels of Genomic Rearrangement during Development.</title>
        <authorList>
            <person name="Chen X."/>
            <person name="Bracht J.R."/>
            <person name="Goldman A.D."/>
            <person name="Dolzhenko E."/>
            <person name="Clay D.M."/>
            <person name="Swart E.C."/>
            <person name="Perlman D.H."/>
            <person name="Doak T.G."/>
            <person name="Stuart A."/>
            <person name="Amemiya C.T."/>
            <person name="Sebra R.P."/>
            <person name="Landweber L.F."/>
        </authorList>
    </citation>
    <scope>NUCLEOTIDE SEQUENCE [LARGE SCALE GENOMIC DNA]</scope>
    <source>
        <strain evidence="3">JRB310</strain>
    </source>
</reference>
<evidence type="ECO:0000313" key="3">
    <source>
        <dbReference type="Proteomes" id="UP000053232"/>
    </source>
</evidence>
<gene>
    <name evidence="2" type="ORF">OXYTRIMIC_730</name>
</gene>
<sequence length="738" mass="87869">MEDQLKLSHALAKLYFSQNLQEIMGDYLYDKMIEIFNNQQFSGKVIDKFNIVAKEVKEQNHNKKYVNADILTQYEIDENKILMWYLYRQTRSQKFILQKLEQIFQKSVGELSVGEQSVGEVLSLFIKRLTFQTNIAHLILYNKIRNESKKVISGNEKSFIMKLFYIKQDNYEYISKLLKDKRIIANLLEINEFQITHLSRLQNDLHNNVLHNKHKNWQYISNHYQAIQEKTLDYYLNMFSKFTKQISLKNRVLEKSIKQYICACCGSRAQLIDLHKEDKWAVIEQITGKTRAQTNFPEFADEVLSKIKDDVNTFKICYFCSKNELTFAIPERDIPVPDEIKNIKKKALEANIRLGYIYSFIQNIANSNYTMMTGDTHFRLFNGDVGMHKLALDQTWMQHISSKDKAKIDLAIQKLKEINHLYKKFLCTYEVWQAVATNQRLKDLLENESFKTRITRGYQQSEVYIETNNKNDSADKEIYLVPSSTQDHQRELFNIGDLHRLAAFEEYLRDIGSNEVKIDDILKDVEDKFKDEEQQRKEEKEEKIQQEDDQGVNELRRNRVYYSDKYLEEKLFPTLFPTGTGGFNSSYKNEMTITEYAKMKLLSCRSEFRNHYDYIFWLFDRKRKEQMISYSRGVKSVHPDQHEKPLGKLIIGLIGYQTNMWVVQLTIQQKVKNQKQCYQKDYENMVFHFHNYLQHQHIMNLMNSYKDQKTKIKKIEDIGIVPQHQWQTFIQKVDCVCR</sequence>
<dbReference type="AlphaFoldDB" id="A0A073HYU7"/>